<name>A0A0K2U274_LEPSM</name>
<proteinExistence type="predicted"/>
<evidence type="ECO:0000313" key="1">
    <source>
        <dbReference type="EMBL" id="CDW32354.1"/>
    </source>
</evidence>
<protein>
    <submittedName>
        <fullName evidence="1">Uncharacterized protein</fullName>
    </submittedName>
</protein>
<dbReference type="EMBL" id="HACA01014993">
    <property type="protein sequence ID" value="CDW32354.1"/>
    <property type="molecule type" value="Transcribed_RNA"/>
</dbReference>
<organism evidence="1">
    <name type="scientific">Lepeophtheirus salmonis</name>
    <name type="common">Salmon louse</name>
    <name type="synonym">Caligus salmonis</name>
    <dbReference type="NCBI Taxonomy" id="72036"/>
    <lineage>
        <taxon>Eukaryota</taxon>
        <taxon>Metazoa</taxon>
        <taxon>Ecdysozoa</taxon>
        <taxon>Arthropoda</taxon>
        <taxon>Crustacea</taxon>
        <taxon>Multicrustacea</taxon>
        <taxon>Hexanauplia</taxon>
        <taxon>Copepoda</taxon>
        <taxon>Siphonostomatoida</taxon>
        <taxon>Caligidae</taxon>
        <taxon>Lepeophtheirus</taxon>
    </lineage>
</organism>
<reference evidence="1" key="1">
    <citation type="submission" date="2014-05" db="EMBL/GenBank/DDBJ databases">
        <authorList>
            <person name="Chronopoulou M."/>
        </authorList>
    </citation>
    <scope>NUCLEOTIDE SEQUENCE</scope>
    <source>
        <tissue evidence="1">Whole organism</tissue>
    </source>
</reference>
<accession>A0A0K2U274</accession>
<dbReference type="AlphaFoldDB" id="A0A0K2U274"/>
<sequence length="40" mass="5039">MFKNIFNPFLLLKLYYLRQGWAIFIIKRAKCFLHNHWRPT</sequence>